<reference evidence="1" key="1">
    <citation type="submission" date="2021-06" db="EMBL/GenBank/DDBJ databases">
        <authorList>
            <person name="Kallberg Y."/>
            <person name="Tangrot J."/>
            <person name="Rosling A."/>
        </authorList>
    </citation>
    <scope>NUCLEOTIDE SEQUENCE</scope>
    <source>
        <strain evidence="1">MA461A</strain>
    </source>
</reference>
<name>A0ACA9QZ06_9GLOM</name>
<dbReference type="Proteomes" id="UP000789920">
    <property type="component" value="Unassembled WGS sequence"/>
</dbReference>
<protein>
    <submittedName>
        <fullName evidence="1">1247_t:CDS:1</fullName>
    </submittedName>
</protein>
<keyword evidence="2" id="KW-1185">Reference proteome</keyword>
<feature type="non-terminal residue" evidence="1">
    <location>
        <position position="1"/>
    </location>
</feature>
<evidence type="ECO:0000313" key="1">
    <source>
        <dbReference type="EMBL" id="CAG8770121.1"/>
    </source>
</evidence>
<sequence length="58" mass="6377">FVLCQEGLIETRINDLEPRTDLVLCQKGLIETGIGDLEPELAVTNNSSLCRSCALSER</sequence>
<feature type="non-terminal residue" evidence="1">
    <location>
        <position position="58"/>
    </location>
</feature>
<organism evidence="1 2">
    <name type="scientific">Racocetra persica</name>
    <dbReference type="NCBI Taxonomy" id="160502"/>
    <lineage>
        <taxon>Eukaryota</taxon>
        <taxon>Fungi</taxon>
        <taxon>Fungi incertae sedis</taxon>
        <taxon>Mucoromycota</taxon>
        <taxon>Glomeromycotina</taxon>
        <taxon>Glomeromycetes</taxon>
        <taxon>Diversisporales</taxon>
        <taxon>Gigasporaceae</taxon>
        <taxon>Racocetra</taxon>
    </lineage>
</organism>
<evidence type="ECO:0000313" key="2">
    <source>
        <dbReference type="Proteomes" id="UP000789920"/>
    </source>
</evidence>
<comment type="caution">
    <text evidence="1">The sequence shown here is derived from an EMBL/GenBank/DDBJ whole genome shotgun (WGS) entry which is preliminary data.</text>
</comment>
<gene>
    <name evidence="1" type="ORF">RPERSI_LOCUS16304</name>
</gene>
<proteinExistence type="predicted"/>
<dbReference type="EMBL" id="CAJVQC010040121">
    <property type="protein sequence ID" value="CAG8770121.1"/>
    <property type="molecule type" value="Genomic_DNA"/>
</dbReference>
<accession>A0ACA9QZ06</accession>